<dbReference type="GO" id="GO:0006284">
    <property type="term" value="P:base-excision repair"/>
    <property type="evidence" value="ECO:0007669"/>
    <property type="project" value="EnsemblFungi"/>
</dbReference>
<dbReference type="GO" id="GO:0046403">
    <property type="term" value="F:polynucleotide 3'-phosphatase activity"/>
    <property type="evidence" value="ECO:0007669"/>
    <property type="project" value="EnsemblFungi"/>
</dbReference>
<dbReference type="OrthoDB" id="19045at2759"/>
<dbReference type="Pfam" id="PF08645">
    <property type="entry name" value="PNK3P"/>
    <property type="match status" value="1"/>
</dbReference>
<proteinExistence type="predicted"/>
<dbReference type="SUPFAM" id="SSF52540">
    <property type="entry name" value="P-loop containing nucleoside triphosphate hydrolases"/>
    <property type="match status" value="1"/>
</dbReference>
<dbReference type="NCBIfam" id="TIGR01664">
    <property type="entry name" value="DNA-3'-Pase"/>
    <property type="match status" value="1"/>
</dbReference>
<dbReference type="InParanoid" id="A0A151GB01"/>
<sequence length="466" mass="51932">MSTSIPPGKRKASQAPASPPQIKRTVQSNTTKNAVANFFTPASQKPKERTAWSDRGPSDDVPATLLVGSYVPEEHNHKERERECRRKIAAFDLDSTLITTSSGKKHAGGAMDWKWWHSGVPSRLRALQKDEGYQVVILSNQGGLKLHFEPGYKGPKASVQKRTSEFKQKCGAILGSLDLATRVYAATGKDVYRKPRTGMWKEVCEDYDIREEDVDLENSFFVGDAGGRVASRADGDDGPATATAKDFSCSDRNFAHNVGIKYMTPEEFFLGQKPREYRRELDLADYPLAEGTEEAAAAFEKKNETDVVLFCGPPGAGKSTFYQRHLAPLGYERINQDTLKSRDKCVKVAKELLASGRSIAVDNTNADAETRAIWIDLAAQATVPIRCLWFRTPMALCEHNDVVRALNRTETLNPEGRQALPKLAFAGFASRYKEPTVKEGFQDVIELPFAFRGSREDHATWSRYWT</sequence>
<dbReference type="InterPro" id="IPR006551">
    <property type="entry name" value="Polynucleotide_phosphatase"/>
</dbReference>
<dbReference type="Gene3D" id="3.40.50.300">
    <property type="entry name" value="P-loop containing nucleotide triphosphate hydrolases"/>
    <property type="match status" value="1"/>
</dbReference>
<dbReference type="Pfam" id="PF13671">
    <property type="entry name" value="AAA_33"/>
    <property type="match status" value="1"/>
</dbReference>
<dbReference type="GO" id="GO:0046404">
    <property type="term" value="F:ATP-dependent polydeoxyribonucleotide 5'-hydroxyl-kinase activity"/>
    <property type="evidence" value="ECO:0007669"/>
    <property type="project" value="EnsemblFungi"/>
</dbReference>
<name>A0A151GB01_DRECN</name>
<dbReference type="NCBIfam" id="TIGR01662">
    <property type="entry name" value="HAD-SF-IIIA"/>
    <property type="match status" value="1"/>
</dbReference>
<dbReference type="AlphaFoldDB" id="A0A151GB01"/>
<protein>
    <submittedName>
        <fullName evidence="2">DNA kinase/phosphatase Pnk1</fullName>
    </submittedName>
</protein>
<dbReference type="PANTHER" id="PTHR12083">
    <property type="entry name" value="BIFUNCTIONAL POLYNUCLEOTIDE PHOSPHATASE/KINASE"/>
    <property type="match status" value="1"/>
</dbReference>
<keyword evidence="2" id="KW-0418">Kinase</keyword>
<dbReference type="GO" id="GO:0005634">
    <property type="term" value="C:nucleus"/>
    <property type="evidence" value="ECO:0007669"/>
    <property type="project" value="EnsemblFungi"/>
</dbReference>
<accession>A0A151GB01</accession>
<dbReference type="InterPro" id="IPR027417">
    <property type="entry name" value="P-loop_NTPase"/>
</dbReference>
<dbReference type="STRING" id="98403.A0A151GB01"/>
<feature type="compositionally biased region" description="Polar residues" evidence="1">
    <location>
        <begin position="24"/>
        <end position="34"/>
    </location>
</feature>
<dbReference type="InterPro" id="IPR023214">
    <property type="entry name" value="HAD_sf"/>
</dbReference>
<dbReference type="GeneID" id="63718890"/>
<feature type="region of interest" description="Disordered" evidence="1">
    <location>
        <begin position="1"/>
        <end position="60"/>
    </location>
</feature>
<dbReference type="InterPro" id="IPR013954">
    <property type="entry name" value="PNK3P"/>
</dbReference>
<comment type="caution">
    <text evidence="2">The sequence shown here is derived from an EMBL/GenBank/DDBJ whole genome shotgun (WGS) entry which is preliminary data.</text>
</comment>
<dbReference type="InterPro" id="IPR006549">
    <property type="entry name" value="HAD-SF_hydro_IIIA"/>
</dbReference>
<dbReference type="GO" id="GO:0000012">
    <property type="term" value="P:single strand break repair"/>
    <property type="evidence" value="ECO:0007669"/>
    <property type="project" value="EnsemblFungi"/>
</dbReference>
<dbReference type="Gene3D" id="3.40.50.1000">
    <property type="entry name" value="HAD superfamily/HAD-like"/>
    <property type="match status" value="1"/>
</dbReference>
<dbReference type="FunFam" id="3.40.50.300:FF:000737">
    <property type="entry name" value="Bifunctional polynucleotide phosphatase/kinase"/>
    <property type="match status" value="1"/>
</dbReference>
<dbReference type="PANTHER" id="PTHR12083:SF9">
    <property type="entry name" value="BIFUNCTIONAL POLYNUCLEOTIDE PHOSPHATASE_KINASE"/>
    <property type="match status" value="1"/>
</dbReference>
<dbReference type="SUPFAM" id="SSF56784">
    <property type="entry name" value="HAD-like"/>
    <property type="match status" value="1"/>
</dbReference>
<dbReference type="Proteomes" id="UP000076580">
    <property type="component" value="Chromosome 03"/>
</dbReference>
<dbReference type="FunFam" id="3.40.50.1000:FF:000078">
    <property type="entry name" value="Bifunctional polynucleotide phosphatase/kinase"/>
    <property type="match status" value="1"/>
</dbReference>
<dbReference type="RefSeq" id="XP_040653642.1">
    <property type="nucleotide sequence ID" value="XM_040803538.1"/>
</dbReference>
<dbReference type="EMBL" id="LAYC01000003">
    <property type="protein sequence ID" value="KYK54290.1"/>
    <property type="molecule type" value="Genomic_DNA"/>
</dbReference>
<evidence type="ECO:0000313" key="2">
    <source>
        <dbReference type="EMBL" id="KYK54290.1"/>
    </source>
</evidence>
<dbReference type="GO" id="GO:0003690">
    <property type="term" value="F:double-stranded DNA binding"/>
    <property type="evidence" value="ECO:0007669"/>
    <property type="project" value="TreeGrafter"/>
</dbReference>
<keyword evidence="2" id="KW-0808">Transferase</keyword>
<reference evidence="2 3" key="1">
    <citation type="journal article" date="2016" name="Sci. Rep.">
        <title>Insights into Adaptations to a Near-Obligate Nematode Endoparasitic Lifestyle from the Finished Genome of Drechmeria coniospora.</title>
        <authorList>
            <person name="Zhang L."/>
            <person name="Zhou Z."/>
            <person name="Guo Q."/>
            <person name="Fokkens L."/>
            <person name="Miskei M."/>
            <person name="Pocsi I."/>
            <person name="Zhang W."/>
            <person name="Chen M."/>
            <person name="Wang L."/>
            <person name="Sun Y."/>
            <person name="Donzelli B.G."/>
            <person name="Gibson D.M."/>
            <person name="Nelson D.R."/>
            <person name="Luo J.G."/>
            <person name="Rep M."/>
            <person name="Liu H."/>
            <person name="Yang S."/>
            <person name="Wang J."/>
            <person name="Krasnoff S.B."/>
            <person name="Xu Y."/>
            <person name="Molnar I."/>
            <person name="Lin M."/>
        </authorList>
    </citation>
    <scope>NUCLEOTIDE SEQUENCE [LARGE SCALE GENOMIC DNA]</scope>
    <source>
        <strain evidence="2 3">ARSEF 6962</strain>
    </source>
</reference>
<feature type="compositionally biased region" description="Basic and acidic residues" evidence="1">
    <location>
        <begin position="45"/>
        <end position="58"/>
    </location>
</feature>
<gene>
    <name evidence="2" type="ORF">DCS_06247</name>
</gene>
<keyword evidence="3" id="KW-1185">Reference proteome</keyword>
<evidence type="ECO:0000256" key="1">
    <source>
        <dbReference type="SAM" id="MobiDB-lite"/>
    </source>
</evidence>
<organism evidence="2 3">
    <name type="scientific">Drechmeria coniospora</name>
    <name type="common">Nematophagous fungus</name>
    <name type="synonym">Meria coniospora</name>
    <dbReference type="NCBI Taxonomy" id="98403"/>
    <lineage>
        <taxon>Eukaryota</taxon>
        <taxon>Fungi</taxon>
        <taxon>Dikarya</taxon>
        <taxon>Ascomycota</taxon>
        <taxon>Pezizomycotina</taxon>
        <taxon>Sordariomycetes</taxon>
        <taxon>Hypocreomycetidae</taxon>
        <taxon>Hypocreales</taxon>
        <taxon>Ophiocordycipitaceae</taxon>
        <taxon>Drechmeria</taxon>
    </lineage>
</organism>
<dbReference type="InterPro" id="IPR036412">
    <property type="entry name" value="HAD-like_sf"/>
</dbReference>
<evidence type="ECO:0000313" key="3">
    <source>
        <dbReference type="Proteomes" id="UP000076580"/>
    </source>
</evidence>